<evidence type="ECO:0000313" key="4">
    <source>
        <dbReference type="EMBL" id="ACO11739.1"/>
    </source>
</evidence>
<reference evidence="4" key="1">
    <citation type="submission" date="2009-03" db="EMBL/GenBank/DDBJ databases">
        <title>Caligus rogercresseyi ESTs and full-length cDNAs.</title>
        <authorList>
            <person name="Yasuike M."/>
            <person name="von Schalburg K."/>
            <person name="Cooper G."/>
            <person name="Leong J."/>
            <person name="Jones S.R.M."/>
            <person name="Koop B.F."/>
        </authorList>
    </citation>
    <scope>NUCLEOTIDE SEQUENCE</scope>
    <source>
        <tissue evidence="4">Whole body</tissue>
    </source>
</reference>
<dbReference type="InterPro" id="IPR006287">
    <property type="entry name" value="DJ-1"/>
</dbReference>
<dbReference type="PANTHER" id="PTHR48094:SF12">
    <property type="entry name" value="PARKINSON DISEASE PROTEIN 7 HOMOLOG"/>
    <property type="match status" value="1"/>
</dbReference>
<dbReference type="Pfam" id="PF01965">
    <property type="entry name" value="DJ-1_PfpI"/>
    <property type="match status" value="1"/>
</dbReference>
<dbReference type="InterPro" id="IPR002818">
    <property type="entry name" value="DJ-1/PfpI"/>
</dbReference>
<evidence type="ECO:0000259" key="3">
    <source>
        <dbReference type="Pfam" id="PF01965"/>
    </source>
</evidence>
<dbReference type="InterPro" id="IPR029062">
    <property type="entry name" value="Class_I_gatase-like"/>
</dbReference>
<dbReference type="FunFam" id="3.40.50.880:FF:000022">
    <property type="entry name" value="protein deglycase DJ-1"/>
    <property type="match status" value="1"/>
</dbReference>
<feature type="domain" description="DJ-1/PfpI" evidence="3">
    <location>
        <begin position="4"/>
        <end position="169"/>
    </location>
</feature>
<dbReference type="Gene3D" id="3.40.50.880">
    <property type="match status" value="1"/>
</dbReference>
<dbReference type="GO" id="GO:1903189">
    <property type="term" value="P:glyoxal metabolic process"/>
    <property type="evidence" value="ECO:0007669"/>
    <property type="project" value="TreeGrafter"/>
</dbReference>
<dbReference type="PANTHER" id="PTHR48094">
    <property type="entry name" value="PROTEIN/NUCLEIC ACID DEGLYCASE DJ-1-RELATED"/>
    <property type="match status" value="1"/>
</dbReference>
<dbReference type="GO" id="GO:0005739">
    <property type="term" value="C:mitochondrion"/>
    <property type="evidence" value="ECO:0007669"/>
    <property type="project" value="TreeGrafter"/>
</dbReference>
<dbReference type="MEROPS" id="C56.002"/>
<dbReference type="EMBL" id="BT077315">
    <property type="protein sequence ID" value="ACO11739.1"/>
    <property type="molecule type" value="mRNA"/>
</dbReference>
<dbReference type="GO" id="GO:0051896">
    <property type="term" value="P:regulation of phosphatidylinositol 3-kinase/protein kinase B signal transduction"/>
    <property type="evidence" value="ECO:0007669"/>
    <property type="project" value="UniProtKB-ARBA"/>
</dbReference>
<dbReference type="SUPFAM" id="SSF52317">
    <property type="entry name" value="Class I glutamine amidotransferase-like"/>
    <property type="match status" value="1"/>
</dbReference>
<keyword evidence="2" id="KW-0963">Cytoplasm</keyword>
<accession>C1BRT6</accession>
<comment type="subcellular location">
    <subcellularLocation>
        <location evidence="1">Cytoplasm</location>
    </subcellularLocation>
</comment>
<dbReference type="InterPro" id="IPR050325">
    <property type="entry name" value="Prot/Nucl_acid_deglycase"/>
</dbReference>
<organism evidence="4">
    <name type="scientific">Caligus rogercresseyi</name>
    <name type="common">Sea louse</name>
    <dbReference type="NCBI Taxonomy" id="217165"/>
    <lineage>
        <taxon>Eukaryota</taxon>
        <taxon>Metazoa</taxon>
        <taxon>Ecdysozoa</taxon>
        <taxon>Arthropoda</taxon>
        <taxon>Crustacea</taxon>
        <taxon>Multicrustacea</taxon>
        <taxon>Hexanauplia</taxon>
        <taxon>Copepoda</taxon>
        <taxon>Siphonostomatoida</taxon>
        <taxon>Caligidae</taxon>
        <taxon>Caligus</taxon>
    </lineage>
</organism>
<dbReference type="NCBIfam" id="TIGR01383">
    <property type="entry name" value="not_thiJ"/>
    <property type="match status" value="1"/>
</dbReference>
<protein>
    <submittedName>
        <fullName evidence="4">DJ-1</fullName>
    </submittedName>
</protein>
<gene>
    <name evidence="4" type="primary">PARK7</name>
</gene>
<sequence length="186" mass="19697">MSSKRALVLLAEGAEEIETSIIVDVLRRADVSTVLGGLGSDTSPVNCSRDMKFVPDKALKDITNESFDAIVLPGGLKGSQNLAASPEVKVLLEKQLSGSGILAAICAAPTVISTHGLAKDRKITSYPCFKDEFVKSGCTYVEEDVVVDGPLITSRGPGTAFAFALKLVEKLTDLEKANDIKKAMLL</sequence>
<dbReference type="GO" id="GO:0046295">
    <property type="term" value="P:glycolate biosynthetic process"/>
    <property type="evidence" value="ECO:0007669"/>
    <property type="project" value="TreeGrafter"/>
</dbReference>
<dbReference type="GO" id="GO:0005634">
    <property type="term" value="C:nucleus"/>
    <property type="evidence" value="ECO:0007669"/>
    <property type="project" value="TreeGrafter"/>
</dbReference>
<proteinExistence type="evidence at transcript level"/>
<evidence type="ECO:0000256" key="2">
    <source>
        <dbReference type="ARBA" id="ARBA00022490"/>
    </source>
</evidence>
<dbReference type="CDD" id="cd03135">
    <property type="entry name" value="GATase1_DJ-1"/>
    <property type="match status" value="1"/>
</dbReference>
<dbReference type="GO" id="GO:0006979">
    <property type="term" value="P:response to oxidative stress"/>
    <property type="evidence" value="ECO:0007669"/>
    <property type="project" value="TreeGrafter"/>
</dbReference>
<name>C1BRT6_CALRO</name>
<dbReference type="AlphaFoldDB" id="C1BRT6"/>
<evidence type="ECO:0000256" key="1">
    <source>
        <dbReference type="ARBA" id="ARBA00004496"/>
    </source>
</evidence>